<dbReference type="InterPro" id="IPR038718">
    <property type="entry name" value="SNF2-like_sf"/>
</dbReference>
<dbReference type="InterPro" id="IPR027417">
    <property type="entry name" value="P-loop_NTPase"/>
</dbReference>
<evidence type="ECO:0000256" key="2">
    <source>
        <dbReference type="ARBA" id="ARBA00022771"/>
    </source>
</evidence>
<dbReference type="SUPFAM" id="SSF57903">
    <property type="entry name" value="FYVE/PHD zinc finger"/>
    <property type="match status" value="1"/>
</dbReference>
<dbReference type="PROSITE" id="PS50016">
    <property type="entry name" value="ZF_PHD_2"/>
    <property type="match status" value="1"/>
</dbReference>
<organism evidence="9 10">
    <name type="scientific">Papaver atlanticum</name>
    <dbReference type="NCBI Taxonomy" id="357466"/>
    <lineage>
        <taxon>Eukaryota</taxon>
        <taxon>Viridiplantae</taxon>
        <taxon>Streptophyta</taxon>
        <taxon>Embryophyta</taxon>
        <taxon>Tracheophyta</taxon>
        <taxon>Spermatophyta</taxon>
        <taxon>Magnoliopsida</taxon>
        <taxon>Ranunculales</taxon>
        <taxon>Papaveraceae</taxon>
        <taxon>Papaveroideae</taxon>
        <taxon>Papaver</taxon>
    </lineage>
</organism>
<dbReference type="PANTHER" id="PTHR45623">
    <property type="entry name" value="CHROMODOMAIN-HELICASE-DNA-BINDING PROTEIN 3-RELATED-RELATED"/>
    <property type="match status" value="1"/>
</dbReference>
<keyword evidence="10" id="KW-1185">Reference proteome</keyword>
<gene>
    <name evidence="9" type="ORF">MKW98_016649</name>
</gene>
<dbReference type="GO" id="GO:0140658">
    <property type="term" value="F:ATP-dependent chromatin remodeler activity"/>
    <property type="evidence" value="ECO:0007669"/>
    <property type="project" value="TreeGrafter"/>
</dbReference>
<feature type="compositionally biased region" description="Basic and acidic residues" evidence="7">
    <location>
        <begin position="806"/>
        <end position="816"/>
    </location>
</feature>
<feature type="region of interest" description="Disordered" evidence="7">
    <location>
        <begin position="1"/>
        <end position="54"/>
    </location>
</feature>
<dbReference type="GO" id="GO:0003682">
    <property type="term" value="F:chromatin binding"/>
    <property type="evidence" value="ECO:0007669"/>
    <property type="project" value="TreeGrafter"/>
</dbReference>
<keyword evidence="3" id="KW-0862">Zinc</keyword>
<proteinExistence type="predicted"/>
<protein>
    <recommendedName>
        <fullName evidence="8">PHD-type domain-containing protein</fullName>
    </recommendedName>
</protein>
<dbReference type="Gene3D" id="3.30.40.10">
    <property type="entry name" value="Zinc/RING finger domain, C3HC4 (zinc finger)"/>
    <property type="match status" value="1"/>
</dbReference>
<evidence type="ECO:0000259" key="8">
    <source>
        <dbReference type="PROSITE" id="PS50016"/>
    </source>
</evidence>
<evidence type="ECO:0000256" key="6">
    <source>
        <dbReference type="SAM" id="Coils"/>
    </source>
</evidence>
<dbReference type="InterPro" id="IPR013083">
    <property type="entry name" value="Znf_RING/FYVE/PHD"/>
</dbReference>
<dbReference type="SMART" id="SM00249">
    <property type="entry name" value="PHD"/>
    <property type="match status" value="1"/>
</dbReference>
<keyword evidence="6" id="KW-0175">Coiled coil</keyword>
<accession>A0AAD4SSR9</accession>
<keyword evidence="2 5" id="KW-0863">Zinc-finger</keyword>
<feature type="compositionally biased region" description="Polar residues" evidence="7">
    <location>
        <begin position="788"/>
        <end position="803"/>
    </location>
</feature>
<reference evidence="9" key="1">
    <citation type="submission" date="2022-04" db="EMBL/GenBank/DDBJ databases">
        <title>A functionally conserved STORR gene fusion in Papaver species that diverged 16.8 million years ago.</title>
        <authorList>
            <person name="Catania T."/>
        </authorList>
    </citation>
    <scope>NUCLEOTIDE SEQUENCE</scope>
    <source>
        <strain evidence="9">S-188037</strain>
    </source>
</reference>
<dbReference type="InterPro" id="IPR001965">
    <property type="entry name" value="Znf_PHD"/>
</dbReference>
<keyword evidence="4" id="KW-0539">Nucleus</keyword>
<evidence type="ECO:0000256" key="4">
    <source>
        <dbReference type="ARBA" id="ARBA00023242"/>
    </source>
</evidence>
<feature type="compositionally biased region" description="Low complexity" evidence="7">
    <location>
        <begin position="9"/>
        <end position="31"/>
    </location>
</feature>
<comment type="caution">
    <text evidence="9">The sequence shown here is derived from an EMBL/GenBank/DDBJ whole genome shotgun (WGS) entry which is preliminary data.</text>
</comment>
<dbReference type="GO" id="GO:0016887">
    <property type="term" value="F:ATP hydrolysis activity"/>
    <property type="evidence" value="ECO:0007669"/>
    <property type="project" value="TreeGrafter"/>
</dbReference>
<dbReference type="GO" id="GO:0003677">
    <property type="term" value="F:DNA binding"/>
    <property type="evidence" value="ECO:0007669"/>
    <property type="project" value="TreeGrafter"/>
</dbReference>
<dbReference type="Proteomes" id="UP001202328">
    <property type="component" value="Unassembled WGS sequence"/>
</dbReference>
<evidence type="ECO:0000256" key="7">
    <source>
        <dbReference type="SAM" id="MobiDB-lite"/>
    </source>
</evidence>
<dbReference type="PROSITE" id="PS01359">
    <property type="entry name" value="ZF_PHD_1"/>
    <property type="match status" value="1"/>
</dbReference>
<dbReference type="Gene3D" id="3.40.50.10810">
    <property type="entry name" value="Tandem AAA-ATPase domain"/>
    <property type="match status" value="1"/>
</dbReference>
<dbReference type="EMBL" id="JAJJMB010008936">
    <property type="protein sequence ID" value="KAI3919096.1"/>
    <property type="molecule type" value="Genomic_DNA"/>
</dbReference>
<dbReference type="GO" id="GO:0005634">
    <property type="term" value="C:nucleus"/>
    <property type="evidence" value="ECO:0007669"/>
    <property type="project" value="TreeGrafter"/>
</dbReference>
<evidence type="ECO:0000256" key="5">
    <source>
        <dbReference type="PROSITE-ProRule" id="PRU00146"/>
    </source>
</evidence>
<dbReference type="SUPFAM" id="SSF52540">
    <property type="entry name" value="P-loop containing nucleoside triphosphate hydrolases"/>
    <property type="match status" value="1"/>
</dbReference>
<evidence type="ECO:0000256" key="3">
    <source>
        <dbReference type="ARBA" id="ARBA00022833"/>
    </source>
</evidence>
<dbReference type="Pfam" id="PF00628">
    <property type="entry name" value="PHD"/>
    <property type="match status" value="1"/>
</dbReference>
<dbReference type="GO" id="GO:0042393">
    <property type="term" value="F:histone binding"/>
    <property type="evidence" value="ECO:0007669"/>
    <property type="project" value="TreeGrafter"/>
</dbReference>
<feature type="region of interest" description="Disordered" evidence="7">
    <location>
        <begin position="917"/>
        <end position="943"/>
    </location>
</feature>
<feature type="region of interest" description="Disordered" evidence="7">
    <location>
        <begin position="788"/>
        <end position="817"/>
    </location>
</feature>
<evidence type="ECO:0000313" key="10">
    <source>
        <dbReference type="Proteomes" id="UP001202328"/>
    </source>
</evidence>
<dbReference type="GO" id="GO:0008270">
    <property type="term" value="F:zinc ion binding"/>
    <property type="evidence" value="ECO:0007669"/>
    <property type="project" value="UniProtKB-KW"/>
</dbReference>
<sequence>MPNLLRRMSGSSLSGSNKNSSSSGKDSSCSDGRNEEEEEKQRGSPCSNNGGLKAAKKLSAVKYRAILLKNQARVEEDEKSDKKKKKKLIVGLGNGLAQGVKGKVGGDGSRSMEIEHNGGQCSESKLKGVERSKEGEIKAEDTVPVEPEEDGGNLNVKVCGGAGGISENCCKDVQPRYAAEMASDDNVCVICKLGGSTGKLLGCSDKGCKKTYHLKCVDPPLKDVPPGDWYCFCCVKKNSESGVLSLLGAVKSNLDAAQLELADSENVDTAKTSLCSKNISSDSVQKLKEKPVRVVVSDSKFVEYWVPAKLSDVQLEQYCDILLSNSILLRSCSKTETVEALRDVLTSTRKCCDHPYFVNSSLQETLTNGVSEAEYLNVGIKASGKLQELDAILSETKKQGLRVLIIFQSCVASSGISLGDVLDDVVRQRCGVDSYERVDCGLINSQFTRIKQAALNKFNDKEKGRIVFLLDRRACHSSIKLSSIDIVILYDSDLNPYNDLKLLQKITIDSQHEQLKLFRLYSLCTLEEMVLIHAKQGVSIDAQNVNHSTIHQLLRWGASYLFKELREFHGSSPSSGCSFSSEHLMTELFAPLPQDAGKASTVNSSVVVKVNQTGGTYARDISLPGELEMQSGHKDPSHVFWTKLLNRKTPRWRYLPAASSPQRIRKRVQYFQGSLEKENFDTDDVMKKRRKVLTDTIAAGESGTPAVDCSQFLPAIPTGASRYRKANKISNVPAASMGESVKISVQQELEVEVRESHHRFQSVLPRPSEPPCPKPVVEGQVELVNNSASWSASQPDIQLDSQSEPPRPEPPAKDPVELASNPALRSASQPDIQLDNGHITSQQAECPTQQPVTKEHAELPSDEVIAVEAILQMPILSIDTSVGGRGTCVSDSRSMGGVPGSINHSRQNALMTSSRTSQSLLRHDPSSNEHVSINKKPNKQLDNGIHLGHNITRQAEFPTQPATTEVHSELPSYNNALQGTMLQQPVVVNRRVRGSVTRVSDFRSLVVVPDRKIHPSQIAPSTPSQTLPEEDPFEFELAILRKEREEVVKLHEELKMRMKSDYNKELQEANRKYRKLHHNNDTALAQTRKAVHANHNIFLMNALLAECFRSKML</sequence>
<feature type="coiled-coil region" evidence="6">
    <location>
        <begin position="1037"/>
        <end position="1086"/>
    </location>
</feature>
<dbReference type="InterPro" id="IPR019786">
    <property type="entry name" value="Zinc_finger_PHD-type_CS"/>
</dbReference>
<dbReference type="InterPro" id="IPR011011">
    <property type="entry name" value="Znf_FYVE_PHD"/>
</dbReference>
<name>A0AAD4SSR9_9MAGN</name>
<dbReference type="AlphaFoldDB" id="A0AAD4SSR9"/>
<dbReference type="PANTHER" id="PTHR45623:SF13">
    <property type="entry name" value="HELICASE PROTEIN MOM1"/>
    <property type="match status" value="1"/>
</dbReference>
<dbReference type="InterPro" id="IPR019787">
    <property type="entry name" value="Znf_PHD-finger"/>
</dbReference>
<evidence type="ECO:0000256" key="1">
    <source>
        <dbReference type="ARBA" id="ARBA00022723"/>
    </source>
</evidence>
<dbReference type="Gene3D" id="6.10.250.1310">
    <property type="match status" value="1"/>
</dbReference>
<keyword evidence="1" id="KW-0479">Metal-binding</keyword>
<dbReference type="Gene3D" id="3.40.50.300">
    <property type="entry name" value="P-loop containing nucleotide triphosphate hydrolases"/>
    <property type="match status" value="1"/>
</dbReference>
<evidence type="ECO:0000313" key="9">
    <source>
        <dbReference type="EMBL" id="KAI3919096.1"/>
    </source>
</evidence>
<dbReference type="GO" id="GO:0000785">
    <property type="term" value="C:chromatin"/>
    <property type="evidence" value="ECO:0007669"/>
    <property type="project" value="TreeGrafter"/>
</dbReference>
<feature type="domain" description="PHD-type" evidence="8">
    <location>
        <begin position="185"/>
        <end position="237"/>
    </location>
</feature>